<evidence type="ECO:0000256" key="5">
    <source>
        <dbReference type="ARBA" id="ARBA00022605"/>
    </source>
</evidence>
<evidence type="ECO:0000256" key="6">
    <source>
        <dbReference type="ARBA" id="ARBA00022679"/>
    </source>
</evidence>
<dbReference type="SUPFAM" id="SSF54211">
    <property type="entry name" value="Ribosomal protein S5 domain 2-like"/>
    <property type="match status" value="1"/>
</dbReference>
<keyword evidence="17" id="KW-1185">Reference proteome</keyword>
<feature type="domain" description="GHMP kinase N-terminal" evidence="14">
    <location>
        <begin position="80"/>
        <end position="162"/>
    </location>
</feature>
<evidence type="ECO:0000259" key="14">
    <source>
        <dbReference type="Pfam" id="PF00288"/>
    </source>
</evidence>
<dbReference type="HAMAP" id="MF_00384">
    <property type="entry name" value="Homoser_kinase"/>
    <property type="match status" value="1"/>
</dbReference>
<evidence type="ECO:0000256" key="12">
    <source>
        <dbReference type="ARBA" id="ARBA00049954"/>
    </source>
</evidence>
<evidence type="ECO:0000256" key="11">
    <source>
        <dbReference type="ARBA" id="ARBA00049375"/>
    </source>
</evidence>
<keyword evidence="6 13" id="KW-0808">Transferase</keyword>
<dbReference type="Gene3D" id="3.30.70.890">
    <property type="entry name" value="GHMP kinase, C-terminal domain"/>
    <property type="match status" value="1"/>
</dbReference>
<keyword evidence="7 13" id="KW-0791">Threonine biosynthesis</keyword>
<comment type="pathway">
    <text evidence="1 13">Amino-acid biosynthesis; L-threonine biosynthesis; L-threonine from L-aspartate: step 4/5.</text>
</comment>
<dbReference type="EMBL" id="CP093326">
    <property type="protein sequence ID" value="UNK47194.1"/>
    <property type="molecule type" value="Genomic_DNA"/>
</dbReference>
<evidence type="ECO:0000256" key="13">
    <source>
        <dbReference type="HAMAP-Rule" id="MF_00384"/>
    </source>
</evidence>
<dbReference type="PIRSF" id="PIRSF000676">
    <property type="entry name" value="Homoser_kin"/>
    <property type="match status" value="1"/>
</dbReference>
<keyword evidence="13" id="KW-0963">Cytoplasm</keyword>
<dbReference type="PANTHER" id="PTHR20861:SF1">
    <property type="entry name" value="HOMOSERINE KINASE"/>
    <property type="match status" value="1"/>
</dbReference>
<dbReference type="SUPFAM" id="SSF55060">
    <property type="entry name" value="GHMP Kinase, C-terminal domain"/>
    <property type="match status" value="1"/>
</dbReference>
<evidence type="ECO:0000256" key="2">
    <source>
        <dbReference type="ARBA" id="ARBA00007370"/>
    </source>
</evidence>
<name>A0ABY3WHN2_9MICC</name>
<comment type="subcellular location">
    <subcellularLocation>
        <location evidence="13">Cytoplasm</location>
    </subcellularLocation>
</comment>
<sequence>MSSSTLAGEDAAVAGRIAPGQRITVRVPATSANLGPGFDSLGLALAFYDTVTVEPTDDGVFQASVTGEGAANLPTDESHLIIRTLRSTLRQAGYDAGGLRLEAENLIPHGRGMGSSAAAVVSAVLLANALLPEQERLGAGKILQICSGLEGHPDNVAPALSGQLAISWEEVGVFYSTCVPICHDIVPVVAIPSYELSTETARNLLPASVPHHVAAANSGRAALLVQALTRDPSLLRAGTEEWLHQRHRAPAMEPSAALIDALRSQGHAAVVSGAGPTVMTLAADEAEAAQVQKAIAAHLEQHDMPGSWRVLKLAVDTDGAKVEEHPRD</sequence>
<dbReference type="Gene3D" id="3.30.230.10">
    <property type="match status" value="1"/>
</dbReference>
<proteinExistence type="inferred from homology"/>
<evidence type="ECO:0000256" key="1">
    <source>
        <dbReference type="ARBA" id="ARBA00005015"/>
    </source>
</evidence>
<organism evidence="16 17">
    <name type="scientific">Arthrobacter sulfonylureivorans</name>
    <dbReference type="NCBI Taxonomy" id="2486855"/>
    <lineage>
        <taxon>Bacteria</taxon>
        <taxon>Bacillati</taxon>
        <taxon>Actinomycetota</taxon>
        <taxon>Actinomycetes</taxon>
        <taxon>Micrococcales</taxon>
        <taxon>Micrococcaceae</taxon>
        <taxon>Arthrobacter</taxon>
    </lineage>
</organism>
<comment type="similarity">
    <text evidence="2 13">Belongs to the GHMP kinase family. Homoserine kinase subfamily.</text>
</comment>
<dbReference type="InterPro" id="IPR013750">
    <property type="entry name" value="GHMP_kinase_C_dom"/>
</dbReference>
<evidence type="ECO:0000313" key="17">
    <source>
        <dbReference type="Proteomes" id="UP000829069"/>
    </source>
</evidence>
<gene>
    <name evidence="13 16" type="primary">thrB</name>
    <name evidence="16" type="ORF">MNQ99_07600</name>
</gene>
<dbReference type="PANTHER" id="PTHR20861">
    <property type="entry name" value="HOMOSERINE/4-DIPHOSPHOCYTIDYL-2-C-METHYL-D-ERYTHRITOL KINASE"/>
    <property type="match status" value="1"/>
</dbReference>
<keyword evidence="5 13" id="KW-0028">Amino-acid biosynthesis</keyword>
<keyword evidence="8 13" id="KW-0547">Nucleotide-binding</keyword>
<feature type="binding site" evidence="13">
    <location>
        <begin position="108"/>
        <end position="118"/>
    </location>
    <ligand>
        <name>ATP</name>
        <dbReference type="ChEBI" id="CHEBI:30616"/>
    </ligand>
</feature>
<comment type="catalytic activity">
    <reaction evidence="11 13">
        <text>L-homoserine + ATP = O-phospho-L-homoserine + ADP + H(+)</text>
        <dbReference type="Rhea" id="RHEA:13985"/>
        <dbReference type="ChEBI" id="CHEBI:15378"/>
        <dbReference type="ChEBI" id="CHEBI:30616"/>
        <dbReference type="ChEBI" id="CHEBI:57476"/>
        <dbReference type="ChEBI" id="CHEBI:57590"/>
        <dbReference type="ChEBI" id="CHEBI:456216"/>
        <dbReference type="EC" id="2.7.1.39"/>
    </reaction>
</comment>
<accession>A0ABY3WHN2</accession>
<protein>
    <recommendedName>
        <fullName evidence="4 13">Homoserine kinase</fullName>
        <shortName evidence="13">HK</shortName>
        <shortName evidence="13">HSK</shortName>
        <ecNumber evidence="3 13">2.7.1.39</ecNumber>
    </recommendedName>
</protein>
<dbReference type="EC" id="2.7.1.39" evidence="3 13"/>
<dbReference type="Proteomes" id="UP000829069">
    <property type="component" value="Chromosome"/>
</dbReference>
<dbReference type="InterPro" id="IPR006203">
    <property type="entry name" value="GHMP_knse_ATP-bd_CS"/>
</dbReference>
<dbReference type="InterPro" id="IPR036554">
    <property type="entry name" value="GHMP_kinase_C_sf"/>
</dbReference>
<keyword evidence="10 13" id="KW-0067">ATP-binding</keyword>
<evidence type="ECO:0000256" key="8">
    <source>
        <dbReference type="ARBA" id="ARBA00022741"/>
    </source>
</evidence>
<evidence type="ECO:0000259" key="15">
    <source>
        <dbReference type="Pfam" id="PF08544"/>
    </source>
</evidence>
<evidence type="ECO:0000256" key="7">
    <source>
        <dbReference type="ARBA" id="ARBA00022697"/>
    </source>
</evidence>
<dbReference type="NCBIfam" id="TIGR00191">
    <property type="entry name" value="thrB"/>
    <property type="match status" value="1"/>
</dbReference>
<evidence type="ECO:0000256" key="9">
    <source>
        <dbReference type="ARBA" id="ARBA00022777"/>
    </source>
</evidence>
<feature type="domain" description="GHMP kinase C-terminal" evidence="15">
    <location>
        <begin position="230"/>
        <end position="300"/>
    </location>
</feature>
<keyword evidence="9 13" id="KW-0418">Kinase</keyword>
<dbReference type="GO" id="GO:0004413">
    <property type="term" value="F:homoserine kinase activity"/>
    <property type="evidence" value="ECO:0007669"/>
    <property type="project" value="UniProtKB-EC"/>
</dbReference>
<dbReference type="InterPro" id="IPR006204">
    <property type="entry name" value="GHMP_kinase_N_dom"/>
</dbReference>
<dbReference type="InterPro" id="IPR000870">
    <property type="entry name" value="Homoserine_kinase"/>
</dbReference>
<dbReference type="RefSeq" id="WP_241915002.1">
    <property type="nucleotide sequence ID" value="NZ_CP093326.1"/>
</dbReference>
<evidence type="ECO:0000256" key="10">
    <source>
        <dbReference type="ARBA" id="ARBA00022840"/>
    </source>
</evidence>
<dbReference type="Pfam" id="PF00288">
    <property type="entry name" value="GHMP_kinases_N"/>
    <property type="match status" value="1"/>
</dbReference>
<evidence type="ECO:0000313" key="16">
    <source>
        <dbReference type="EMBL" id="UNK47194.1"/>
    </source>
</evidence>
<evidence type="ECO:0000256" key="4">
    <source>
        <dbReference type="ARBA" id="ARBA00017858"/>
    </source>
</evidence>
<dbReference type="PROSITE" id="PS00627">
    <property type="entry name" value="GHMP_KINASES_ATP"/>
    <property type="match status" value="1"/>
</dbReference>
<dbReference type="PRINTS" id="PR00958">
    <property type="entry name" value="HOMSERKINASE"/>
</dbReference>
<dbReference type="Pfam" id="PF08544">
    <property type="entry name" value="GHMP_kinases_C"/>
    <property type="match status" value="1"/>
</dbReference>
<evidence type="ECO:0000256" key="3">
    <source>
        <dbReference type="ARBA" id="ARBA00012078"/>
    </source>
</evidence>
<dbReference type="InterPro" id="IPR020568">
    <property type="entry name" value="Ribosomal_Su5_D2-typ_SF"/>
</dbReference>
<dbReference type="InterPro" id="IPR014721">
    <property type="entry name" value="Ribsml_uS5_D2-typ_fold_subgr"/>
</dbReference>
<comment type="function">
    <text evidence="12 13">Catalyzes the ATP-dependent phosphorylation of L-homoserine to L-homoserine phosphate.</text>
</comment>
<reference evidence="16 17" key="1">
    <citation type="submission" date="2022-03" db="EMBL/GenBank/DDBJ databases">
        <title>Isotopic signatures of nitrous oxide derived from detoxification processes.</title>
        <authorList>
            <person name="Behrendt U."/>
            <person name="Buchen C."/>
            <person name="Well R."/>
            <person name="Ulrich A."/>
            <person name="Rohe L."/>
            <person name="Kolb S."/>
            <person name="Schloter M."/>
            <person name="Horn M.A."/>
            <person name="Augustin J."/>
        </authorList>
    </citation>
    <scope>NUCLEOTIDE SEQUENCE [LARGE SCALE GENOMIC DNA]</scope>
    <source>
        <strain evidence="16 17">S4-C24</strain>
    </source>
</reference>